<name>A0A843VSZ1_COLES</name>
<evidence type="ECO:0000256" key="1">
    <source>
        <dbReference type="SAM" id="MobiDB-lite"/>
    </source>
</evidence>
<organism evidence="2 3">
    <name type="scientific">Colocasia esculenta</name>
    <name type="common">Wild taro</name>
    <name type="synonym">Arum esculentum</name>
    <dbReference type="NCBI Taxonomy" id="4460"/>
    <lineage>
        <taxon>Eukaryota</taxon>
        <taxon>Viridiplantae</taxon>
        <taxon>Streptophyta</taxon>
        <taxon>Embryophyta</taxon>
        <taxon>Tracheophyta</taxon>
        <taxon>Spermatophyta</taxon>
        <taxon>Magnoliopsida</taxon>
        <taxon>Liliopsida</taxon>
        <taxon>Araceae</taxon>
        <taxon>Aroideae</taxon>
        <taxon>Colocasieae</taxon>
        <taxon>Colocasia</taxon>
    </lineage>
</organism>
<dbReference type="Proteomes" id="UP000652761">
    <property type="component" value="Unassembled WGS sequence"/>
</dbReference>
<dbReference type="AlphaFoldDB" id="A0A843VSZ1"/>
<sequence length="320" mass="36447">MERHKPIPQPFFPCCIRTPKTHRCLNTLHPNPRDEFRTCCGCVEDLLVAEELWNDHKKLIFFPVASAATCTDSHLEVDQSTMCQYKAVLNRNPMPCPFHVVLWHGPCERDGPIGRVHKAVATERTVTIGSRQDLSLRSAARYDDEDEGILFRKQVDETTEGIRGDKGNGIISITRVNTRDKPFHGDPWNGISVRNRSGRSGNVISTDRYRCRWSDRTKTVNPRTGRSDLYLCGVAKLPNSGRKWHWRRWSFKPFKCPASRRIHASSGHRRDLLGLHASPGSQLHHVPEREERRGGGALEREKSGAARERAWSLAQGLTLY</sequence>
<evidence type="ECO:0000313" key="2">
    <source>
        <dbReference type="EMBL" id="MQL97357.1"/>
    </source>
</evidence>
<protein>
    <submittedName>
        <fullName evidence="2">Uncharacterized protein</fullName>
    </submittedName>
</protein>
<proteinExistence type="predicted"/>
<feature type="region of interest" description="Disordered" evidence="1">
    <location>
        <begin position="271"/>
        <end position="305"/>
    </location>
</feature>
<reference evidence="2" key="1">
    <citation type="submission" date="2017-07" db="EMBL/GenBank/DDBJ databases">
        <title>Taro Niue Genome Assembly and Annotation.</title>
        <authorList>
            <person name="Atibalentja N."/>
            <person name="Keating K."/>
            <person name="Fields C.J."/>
        </authorList>
    </citation>
    <scope>NUCLEOTIDE SEQUENCE</scope>
    <source>
        <strain evidence="2">Niue_2</strain>
        <tissue evidence="2">Leaf</tissue>
    </source>
</reference>
<dbReference type="EMBL" id="NMUH01002038">
    <property type="protein sequence ID" value="MQL97357.1"/>
    <property type="molecule type" value="Genomic_DNA"/>
</dbReference>
<gene>
    <name evidence="2" type="ORF">Taro_030051</name>
</gene>
<feature type="compositionally biased region" description="Basic and acidic residues" evidence="1">
    <location>
        <begin position="285"/>
        <end position="305"/>
    </location>
</feature>
<evidence type="ECO:0000313" key="3">
    <source>
        <dbReference type="Proteomes" id="UP000652761"/>
    </source>
</evidence>
<accession>A0A843VSZ1</accession>
<comment type="caution">
    <text evidence="2">The sequence shown here is derived from an EMBL/GenBank/DDBJ whole genome shotgun (WGS) entry which is preliminary data.</text>
</comment>
<keyword evidence="3" id="KW-1185">Reference proteome</keyword>